<evidence type="ECO:0000313" key="1">
    <source>
        <dbReference type="EMBL" id="SPC12681.1"/>
    </source>
</evidence>
<name>A0A976G9I6_9BURK</name>
<comment type="caution">
    <text evidence="1">The sequence shown here is derived from an EMBL/GenBank/DDBJ whole genome shotgun (WGS) entry which is preliminary data.</text>
</comment>
<dbReference type="EMBL" id="OGUS01000115">
    <property type="protein sequence ID" value="SPC12681.1"/>
    <property type="molecule type" value="Genomic_DNA"/>
</dbReference>
<accession>A0A976G9I6</accession>
<gene>
    <name evidence="1" type="ORF">CO2235_150336</name>
</gene>
<organism evidence="1 2">
    <name type="scientific">Cupriavidus oxalaticus</name>
    <dbReference type="NCBI Taxonomy" id="96344"/>
    <lineage>
        <taxon>Bacteria</taxon>
        <taxon>Pseudomonadati</taxon>
        <taxon>Pseudomonadota</taxon>
        <taxon>Betaproteobacteria</taxon>
        <taxon>Burkholderiales</taxon>
        <taxon>Burkholderiaceae</taxon>
        <taxon>Cupriavidus</taxon>
    </lineage>
</organism>
<dbReference type="Proteomes" id="UP000256862">
    <property type="component" value="Chromosome CO2235"/>
</dbReference>
<sequence length="92" mass="10451">MGMLGTHEKSPQLRGLRGAFVLFGASSGRTWDHSHSNINKTPKPAWLKGLAEIDMEPQSLLPSEARIFCWRGRWSDLRGDDPSDTIINRYKR</sequence>
<evidence type="ECO:0000313" key="2">
    <source>
        <dbReference type="Proteomes" id="UP000256862"/>
    </source>
</evidence>
<proteinExistence type="predicted"/>
<protein>
    <submittedName>
        <fullName evidence="1">Uncharacterized protein</fullName>
    </submittedName>
</protein>
<dbReference type="AlphaFoldDB" id="A0A976G9I6"/>
<reference evidence="1 2" key="1">
    <citation type="submission" date="2018-01" db="EMBL/GenBank/DDBJ databases">
        <authorList>
            <person name="Clerissi C."/>
        </authorList>
    </citation>
    <scope>NUCLEOTIDE SEQUENCE [LARGE SCALE GENOMIC DNA]</scope>
    <source>
        <strain evidence="1">Cupriavidus oxalaticus LMG 2235</strain>
    </source>
</reference>